<keyword evidence="2" id="KW-0560">Oxidoreductase</keyword>
<dbReference type="SUPFAM" id="SSF55469">
    <property type="entry name" value="FMN-dependent nitroreductase-like"/>
    <property type="match status" value="1"/>
</dbReference>
<dbReference type="Pfam" id="PF00881">
    <property type="entry name" value="Nitroreductase"/>
    <property type="match status" value="1"/>
</dbReference>
<dbReference type="EMBL" id="CAKMMW010000003">
    <property type="protein sequence ID" value="CAH1199668.1"/>
    <property type="molecule type" value="Genomic_DNA"/>
</dbReference>
<keyword evidence="3" id="KW-1185">Reference proteome</keyword>
<dbReference type="Proteomes" id="UP000838821">
    <property type="component" value="Unassembled WGS sequence"/>
</dbReference>
<dbReference type="EC" id="1.7.1.16" evidence="2"/>
<dbReference type="InterPro" id="IPR000415">
    <property type="entry name" value="Nitroreductase-like"/>
</dbReference>
<protein>
    <submittedName>
        <fullName evidence="2">Nitrobenzene nitroreductase</fullName>
        <ecNumber evidence="2">1.7.1.16</ecNumber>
    </submittedName>
</protein>
<dbReference type="Gene3D" id="3.40.109.10">
    <property type="entry name" value="NADH Oxidase"/>
    <property type="match status" value="1"/>
</dbReference>
<evidence type="ECO:0000313" key="3">
    <source>
        <dbReference type="Proteomes" id="UP000838821"/>
    </source>
</evidence>
<dbReference type="InterPro" id="IPR050627">
    <property type="entry name" value="Nitroreductase/BluB"/>
</dbReference>
<dbReference type="PANTHER" id="PTHR23026:SF123">
    <property type="entry name" value="NAD(P)H NITROREDUCTASE RV3131-RELATED"/>
    <property type="match status" value="1"/>
</dbReference>
<name>A0ABM9C1E6_9BACL</name>
<sequence>MNIMSSKGRYTFIMMYEDFKTIVLERRSIRNFTEQTVAVEDIREIIDCARYAPSDTNSQTWKFIAIRNTEKIKHIEQLTWDQLHLRAAAAEEKGLSREARMLVRSFGPYATAFSDAPVLIICLATPYESKFRDRIFDPIQLVDDHIWAEEGIKSSCLASQNLMLAAHARGLATCPMTGPVLLAQDQIRAYLEIPAEYQINMVISLGYPKDKPGKMARKEVDDILEIID</sequence>
<accession>A0ABM9C1E6</accession>
<dbReference type="InterPro" id="IPR029479">
    <property type="entry name" value="Nitroreductase"/>
</dbReference>
<proteinExistence type="predicted"/>
<gene>
    <name evidence="2" type="primary">nbzA</name>
    <name evidence="2" type="ORF">PAECIP111891_01354</name>
</gene>
<dbReference type="PANTHER" id="PTHR23026">
    <property type="entry name" value="NADPH NITROREDUCTASE"/>
    <property type="match status" value="1"/>
</dbReference>
<feature type="domain" description="Nitroreductase" evidence="1">
    <location>
        <begin position="24"/>
        <end position="207"/>
    </location>
</feature>
<organism evidence="2 3">
    <name type="scientific">Paenibacillus allorhizoplanae</name>
    <dbReference type="NCBI Taxonomy" id="2905648"/>
    <lineage>
        <taxon>Bacteria</taxon>
        <taxon>Bacillati</taxon>
        <taxon>Bacillota</taxon>
        <taxon>Bacilli</taxon>
        <taxon>Bacillales</taxon>
        <taxon>Paenibacillaceae</taxon>
        <taxon>Paenibacillus</taxon>
    </lineage>
</organism>
<evidence type="ECO:0000259" key="1">
    <source>
        <dbReference type="Pfam" id="PF00881"/>
    </source>
</evidence>
<dbReference type="GO" id="GO:0018546">
    <property type="term" value="F:nitrobenzene nitroreductase (NADPH) activity"/>
    <property type="evidence" value="ECO:0007669"/>
    <property type="project" value="UniProtKB-EC"/>
</dbReference>
<comment type="caution">
    <text evidence="2">The sequence shown here is derived from an EMBL/GenBank/DDBJ whole genome shotgun (WGS) entry which is preliminary data.</text>
</comment>
<evidence type="ECO:0000313" key="2">
    <source>
        <dbReference type="EMBL" id="CAH1199668.1"/>
    </source>
</evidence>
<reference evidence="2" key="1">
    <citation type="submission" date="2022-01" db="EMBL/GenBank/DDBJ databases">
        <authorList>
            <person name="Criscuolo A."/>
        </authorList>
    </citation>
    <scope>NUCLEOTIDE SEQUENCE</scope>
    <source>
        <strain evidence="2">CIP111891</strain>
    </source>
</reference>